<dbReference type="HAMAP" id="MF_00299">
    <property type="entry name" value="KptA"/>
    <property type="match status" value="1"/>
</dbReference>
<dbReference type="EMBL" id="CP165735">
    <property type="protein sequence ID" value="XDV70802.1"/>
    <property type="molecule type" value="Genomic_DNA"/>
</dbReference>
<evidence type="ECO:0000313" key="6">
    <source>
        <dbReference type="EMBL" id="XDV70802.1"/>
    </source>
</evidence>
<dbReference type="Pfam" id="PF01885">
    <property type="entry name" value="PTS_2-RNA"/>
    <property type="match status" value="1"/>
</dbReference>
<gene>
    <name evidence="5" type="primary">kptA</name>
    <name evidence="6" type="ORF">ABQM86_17830</name>
</gene>
<sequence length="178" mass="19553">MSKAVSRALRHEPWLFELELDEHGWTSADNLLEALRKEVPEWSDLTLTDLQMMIDSAAKPRHEIQGDRIRAFYGHSTQGAITLAAATPPAELFHGTSPESIGSIFSGGLQPMSRQYVHMSADAETAVRVGNRKSKHPVILTIDTVAALASDIAFYRGSGSVWLAKDVPAEFIRIDRAG</sequence>
<evidence type="ECO:0000256" key="1">
    <source>
        <dbReference type="ARBA" id="ARBA00009836"/>
    </source>
</evidence>
<dbReference type="InterPro" id="IPR002745">
    <property type="entry name" value="Ptrans_KptA/Tpt1"/>
</dbReference>
<reference evidence="6" key="1">
    <citation type="submission" date="2024-07" db="EMBL/GenBank/DDBJ databases">
        <authorList>
            <person name="Li J."/>
            <person name="Wei H."/>
            <person name="Ma J."/>
        </authorList>
    </citation>
    <scope>NUCLEOTIDE SEQUENCE</scope>
    <source>
        <strain evidence="6">AMU7</strain>
    </source>
</reference>
<protein>
    <recommendedName>
        <fullName evidence="5">Probable RNA 2'-phosphotransferase</fullName>
        <ecNumber evidence="5">2.7.1.-</ecNumber>
    </recommendedName>
</protein>
<comment type="similarity">
    <text evidence="1 5">Belongs to the KptA/TPT1 family.</text>
</comment>
<dbReference type="PANTHER" id="PTHR12684">
    <property type="entry name" value="PUTATIVE PHOSPHOTRANSFERASE"/>
    <property type="match status" value="1"/>
</dbReference>
<dbReference type="EC" id="2.7.1.-" evidence="5"/>
<dbReference type="GO" id="GO:0006388">
    <property type="term" value="P:tRNA splicing, via endonucleolytic cleavage and ligation"/>
    <property type="evidence" value="ECO:0007669"/>
    <property type="project" value="UniProtKB-UniRule"/>
</dbReference>
<proteinExistence type="inferred from homology"/>
<dbReference type="InterPro" id="IPR022928">
    <property type="entry name" value="RNA_2'-PTrans_KptA"/>
</dbReference>
<dbReference type="RefSeq" id="WP_369745151.1">
    <property type="nucleotide sequence ID" value="NZ_CP165735.1"/>
</dbReference>
<evidence type="ECO:0000256" key="4">
    <source>
        <dbReference type="ARBA" id="ARBA00025212"/>
    </source>
</evidence>
<dbReference type="AlphaFoldDB" id="A0AB39YLQ0"/>
<dbReference type="GO" id="GO:0003950">
    <property type="term" value="F:NAD+ poly-ADP-ribosyltransferase activity"/>
    <property type="evidence" value="ECO:0007669"/>
    <property type="project" value="InterPro"/>
</dbReference>
<dbReference type="Gene3D" id="3.20.170.30">
    <property type="match status" value="1"/>
</dbReference>
<evidence type="ECO:0000256" key="3">
    <source>
        <dbReference type="ARBA" id="ARBA00023027"/>
    </source>
</evidence>
<dbReference type="GO" id="GO:0000215">
    <property type="term" value="F:tRNA 2'-phosphotransferase activity"/>
    <property type="evidence" value="ECO:0007669"/>
    <property type="project" value="TreeGrafter"/>
</dbReference>
<dbReference type="InterPro" id="IPR042081">
    <property type="entry name" value="RNA_2'-PTrans_C"/>
</dbReference>
<dbReference type="SUPFAM" id="SSF56399">
    <property type="entry name" value="ADP-ribosylation"/>
    <property type="match status" value="1"/>
</dbReference>
<keyword evidence="3 5" id="KW-0520">NAD</keyword>
<evidence type="ECO:0000256" key="5">
    <source>
        <dbReference type="HAMAP-Rule" id="MF_00299"/>
    </source>
</evidence>
<dbReference type="Gene3D" id="1.10.10.970">
    <property type="entry name" value="RNA 2'-phosphotransferase, Tpt1/KptA family, N-terminal domain"/>
    <property type="match status" value="1"/>
</dbReference>
<evidence type="ECO:0000256" key="2">
    <source>
        <dbReference type="ARBA" id="ARBA00022679"/>
    </source>
</evidence>
<accession>A0AB39YLQ0</accession>
<dbReference type="InterPro" id="IPR042080">
    <property type="entry name" value="RNA_2'-PTrans_N"/>
</dbReference>
<name>A0AB39YLQ0_9MICC</name>
<comment type="function">
    <text evidence="4 5">Removes the 2'-phosphate from RNA via an intermediate in which the phosphate is ADP-ribosylated by NAD followed by a presumed transesterification to release the RNA and generate ADP-ribose 1''-2''-cyclic phosphate (APPR&gt;P). May function as an ADP-ribosylase.</text>
</comment>
<organism evidence="6">
    <name type="scientific">Paenarthrobacter sp. AMU7</name>
    <dbReference type="NCBI Taxonomy" id="3162492"/>
    <lineage>
        <taxon>Bacteria</taxon>
        <taxon>Bacillati</taxon>
        <taxon>Actinomycetota</taxon>
        <taxon>Actinomycetes</taxon>
        <taxon>Micrococcales</taxon>
        <taxon>Micrococcaceae</taxon>
        <taxon>Paenarthrobacter</taxon>
    </lineage>
</organism>
<dbReference type="PANTHER" id="PTHR12684:SF2">
    <property type="entry name" value="TRNA 2'-PHOSPHOTRANSFERASE 1"/>
    <property type="match status" value="1"/>
</dbReference>
<keyword evidence="2 5" id="KW-0808">Transferase</keyword>